<feature type="region of interest" description="Disordered" evidence="1">
    <location>
        <begin position="1"/>
        <end position="71"/>
    </location>
</feature>
<protein>
    <submittedName>
        <fullName evidence="2">Uncharacterized protein</fullName>
    </submittedName>
</protein>
<feature type="compositionally biased region" description="Acidic residues" evidence="1">
    <location>
        <begin position="30"/>
        <end position="48"/>
    </location>
</feature>
<dbReference type="Proteomes" id="UP001465976">
    <property type="component" value="Unassembled WGS sequence"/>
</dbReference>
<feature type="non-terminal residue" evidence="2">
    <location>
        <position position="71"/>
    </location>
</feature>
<name>A0ABR3EHM8_9AGAR</name>
<keyword evidence="3" id="KW-1185">Reference proteome</keyword>
<gene>
    <name evidence="2" type="ORF">V5O48_019705</name>
</gene>
<reference evidence="2 3" key="1">
    <citation type="submission" date="2024-02" db="EMBL/GenBank/DDBJ databases">
        <title>A draft genome for the cacao thread blight pathogen Marasmius crinis-equi.</title>
        <authorList>
            <person name="Cohen S.P."/>
            <person name="Baruah I.K."/>
            <person name="Amoako-Attah I."/>
            <person name="Bukari Y."/>
            <person name="Meinhardt L.W."/>
            <person name="Bailey B.A."/>
        </authorList>
    </citation>
    <scope>NUCLEOTIDE SEQUENCE [LARGE SCALE GENOMIC DNA]</scope>
    <source>
        <strain evidence="2 3">GH-76</strain>
    </source>
</reference>
<evidence type="ECO:0000256" key="1">
    <source>
        <dbReference type="SAM" id="MobiDB-lite"/>
    </source>
</evidence>
<accession>A0ABR3EHM8</accession>
<sequence length="71" mass="8160">MGIDAPPPRKRRTPHSNTIDLGERRRNDPHEEELDFNYDGGDDGEGDGWDNNPVTPRPNRPRAVATFYRED</sequence>
<feature type="compositionally biased region" description="Low complexity" evidence="1">
    <location>
        <begin position="61"/>
        <end position="71"/>
    </location>
</feature>
<evidence type="ECO:0000313" key="3">
    <source>
        <dbReference type="Proteomes" id="UP001465976"/>
    </source>
</evidence>
<proteinExistence type="predicted"/>
<organism evidence="2 3">
    <name type="scientific">Marasmius crinis-equi</name>
    <dbReference type="NCBI Taxonomy" id="585013"/>
    <lineage>
        <taxon>Eukaryota</taxon>
        <taxon>Fungi</taxon>
        <taxon>Dikarya</taxon>
        <taxon>Basidiomycota</taxon>
        <taxon>Agaricomycotina</taxon>
        <taxon>Agaricomycetes</taxon>
        <taxon>Agaricomycetidae</taxon>
        <taxon>Agaricales</taxon>
        <taxon>Marasmiineae</taxon>
        <taxon>Marasmiaceae</taxon>
        <taxon>Marasmius</taxon>
    </lineage>
</organism>
<comment type="caution">
    <text evidence="2">The sequence shown here is derived from an EMBL/GenBank/DDBJ whole genome shotgun (WGS) entry which is preliminary data.</text>
</comment>
<evidence type="ECO:0000313" key="2">
    <source>
        <dbReference type="EMBL" id="KAL0562382.1"/>
    </source>
</evidence>
<dbReference type="EMBL" id="JBAHYK010005991">
    <property type="protein sequence ID" value="KAL0562382.1"/>
    <property type="molecule type" value="Genomic_DNA"/>
</dbReference>